<dbReference type="EMBL" id="CAADFS010000006">
    <property type="protein sequence ID" value="VFK39448.1"/>
    <property type="molecule type" value="Genomic_DNA"/>
</dbReference>
<evidence type="ECO:0000313" key="4">
    <source>
        <dbReference type="EMBL" id="VFK65248.1"/>
    </source>
</evidence>
<gene>
    <name evidence="2" type="ORF">BECKTC1821D_GA0114238_100660</name>
    <name evidence="3" type="ORF">BECKTC1821E_GA0114239_101445</name>
    <name evidence="4" type="ORF">BECKTC1821F_GA0114240_11742</name>
</gene>
<feature type="compositionally biased region" description="Basic and acidic residues" evidence="1">
    <location>
        <begin position="1"/>
        <end position="15"/>
    </location>
</feature>
<accession>A0A451AGT6</accession>
<evidence type="ECO:0000313" key="3">
    <source>
        <dbReference type="EMBL" id="VFK41807.1"/>
    </source>
</evidence>
<dbReference type="EMBL" id="CAADFW010000174">
    <property type="protein sequence ID" value="VFK65248.1"/>
    <property type="molecule type" value="Genomic_DNA"/>
</dbReference>
<evidence type="ECO:0000313" key="2">
    <source>
        <dbReference type="EMBL" id="VFK39448.1"/>
    </source>
</evidence>
<protein>
    <submittedName>
        <fullName evidence="4">Uncharacterized protein</fullName>
    </submittedName>
</protein>
<proteinExistence type="predicted"/>
<evidence type="ECO:0000256" key="1">
    <source>
        <dbReference type="SAM" id="MobiDB-lite"/>
    </source>
</evidence>
<organism evidence="4">
    <name type="scientific">Candidatus Kentrum sp. TC</name>
    <dbReference type="NCBI Taxonomy" id="2126339"/>
    <lineage>
        <taxon>Bacteria</taxon>
        <taxon>Pseudomonadati</taxon>
        <taxon>Pseudomonadota</taxon>
        <taxon>Gammaproteobacteria</taxon>
        <taxon>Candidatus Kentrum</taxon>
    </lineage>
</organism>
<dbReference type="AlphaFoldDB" id="A0A451AGT6"/>
<dbReference type="EMBL" id="CAADFT010000014">
    <property type="protein sequence ID" value="VFK41807.1"/>
    <property type="molecule type" value="Genomic_DNA"/>
</dbReference>
<reference evidence="4" key="1">
    <citation type="submission" date="2019-02" db="EMBL/GenBank/DDBJ databases">
        <authorList>
            <person name="Gruber-Vodicka R. H."/>
            <person name="Seah K. B. B."/>
        </authorList>
    </citation>
    <scope>NUCLEOTIDE SEQUENCE</scope>
    <source>
        <strain evidence="2">BECK_BZ123</strain>
        <strain evidence="3">BECK_BZ125</strain>
        <strain evidence="4">BECK_BZ126</strain>
    </source>
</reference>
<feature type="region of interest" description="Disordered" evidence="1">
    <location>
        <begin position="40"/>
        <end position="63"/>
    </location>
</feature>
<feature type="region of interest" description="Disordered" evidence="1">
    <location>
        <begin position="1"/>
        <end position="22"/>
    </location>
</feature>
<name>A0A451AGT6_9GAMM</name>
<sequence>MNKEQYEKNVEEKVKGTFTEETPGQFDSLMDCLLNYKPVSEAKSASPPETGRAALVNLDKSND</sequence>